<keyword evidence="4" id="KW-1185">Reference proteome</keyword>
<evidence type="ECO:0000313" key="3">
    <source>
        <dbReference type="EMBL" id="EDQ92074.1"/>
    </source>
</evidence>
<dbReference type="KEGG" id="mbr:MONBRDRAFT_5745"/>
<evidence type="ECO:0000259" key="2">
    <source>
        <dbReference type="PROSITE" id="PS50870"/>
    </source>
</evidence>
<organism evidence="3 4">
    <name type="scientific">Monosiga brevicollis</name>
    <name type="common">Choanoflagellate</name>
    <dbReference type="NCBI Taxonomy" id="81824"/>
    <lineage>
        <taxon>Eukaryota</taxon>
        <taxon>Choanoflagellata</taxon>
        <taxon>Craspedida</taxon>
        <taxon>Salpingoecidae</taxon>
        <taxon>Monosiga</taxon>
    </lineage>
</organism>
<feature type="region of interest" description="Disordered" evidence="1">
    <location>
        <begin position="1"/>
        <end position="41"/>
    </location>
</feature>
<dbReference type="GeneID" id="5888636"/>
<dbReference type="Pfam" id="PF06456">
    <property type="entry name" value="Arfaptin"/>
    <property type="match status" value="1"/>
</dbReference>
<dbReference type="Proteomes" id="UP000001357">
    <property type="component" value="Unassembled WGS sequence"/>
</dbReference>
<gene>
    <name evidence="3" type="ORF">MONBRDRAFT_5745</name>
</gene>
<dbReference type="SUPFAM" id="SSF103657">
    <property type="entry name" value="BAR/IMD domain-like"/>
    <property type="match status" value="1"/>
</dbReference>
<feature type="domain" description="AH" evidence="2">
    <location>
        <begin position="208"/>
        <end position="344"/>
    </location>
</feature>
<dbReference type="AlphaFoldDB" id="A9USB9"/>
<dbReference type="GO" id="GO:0019904">
    <property type="term" value="F:protein domain specific binding"/>
    <property type="evidence" value="ECO:0007669"/>
    <property type="project" value="InterPro"/>
</dbReference>
<dbReference type="PROSITE" id="PS50870">
    <property type="entry name" value="AH"/>
    <property type="match status" value="1"/>
</dbReference>
<dbReference type="PANTHER" id="PTHR12141">
    <property type="entry name" value="ARFAPTIN-RELATED"/>
    <property type="match status" value="1"/>
</dbReference>
<sequence>MDDSPLPNATVPSEISQDEAAAPTMDVPLTDAPLDSDKEDQPNLAAGIALEEPMPPLRQLHEAEAEAEADHHTGSALSPVGAYDGCLLVHDFLVHCMNSFFVYGRCLHPDAPFNLAVLASGPASPLPPTAFASDEAGLALEPAAPASSLPGSRQPLTNPISSDVADLPSKPPQPLVDKFNTFLNWTGEQFLMAEQRVRQRISGIPTEELDQEVDEKMKEVQGVQQSLTEVVRICTLLLQQYQSVSKLEQQLSLHFGQMAVRSVSLLDELEDSSTAFKRQYYRSAYLSGCLRHFLQGMNTLVETVIQDTMDSYYEYDRARVVHHACARQLQRHNGARHGATEQMPSSEGRATSDVFSSLMDGVHQLVSRATGDSS</sequence>
<dbReference type="GO" id="GO:0005543">
    <property type="term" value="F:phospholipid binding"/>
    <property type="evidence" value="ECO:0000318"/>
    <property type="project" value="GO_Central"/>
</dbReference>
<dbReference type="InterPro" id="IPR030798">
    <property type="entry name" value="Arfaptin_fam"/>
</dbReference>
<feature type="region of interest" description="Disordered" evidence="1">
    <location>
        <begin position="143"/>
        <end position="169"/>
    </location>
</feature>
<dbReference type="PANTHER" id="PTHR12141:SF5">
    <property type="entry name" value="ARFAPTIN"/>
    <property type="match status" value="1"/>
</dbReference>
<reference evidence="3 4" key="1">
    <citation type="journal article" date="2008" name="Nature">
        <title>The genome of the choanoflagellate Monosiga brevicollis and the origin of metazoans.</title>
        <authorList>
            <consortium name="JGI Sequencing"/>
            <person name="King N."/>
            <person name="Westbrook M.J."/>
            <person name="Young S.L."/>
            <person name="Kuo A."/>
            <person name="Abedin M."/>
            <person name="Chapman J."/>
            <person name="Fairclough S."/>
            <person name="Hellsten U."/>
            <person name="Isogai Y."/>
            <person name="Letunic I."/>
            <person name="Marr M."/>
            <person name="Pincus D."/>
            <person name="Putnam N."/>
            <person name="Rokas A."/>
            <person name="Wright K.J."/>
            <person name="Zuzow R."/>
            <person name="Dirks W."/>
            <person name="Good M."/>
            <person name="Goodstein D."/>
            <person name="Lemons D."/>
            <person name="Li W."/>
            <person name="Lyons J.B."/>
            <person name="Morris A."/>
            <person name="Nichols S."/>
            <person name="Richter D.J."/>
            <person name="Salamov A."/>
            <person name="Bork P."/>
            <person name="Lim W.A."/>
            <person name="Manning G."/>
            <person name="Miller W.T."/>
            <person name="McGinnis W."/>
            <person name="Shapiro H."/>
            <person name="Tjian R."/>
            <person name="Grigoriev I.V."/>
            <person name="Rokhsar D."/>
        </authorList>
    </citation>
    <scope>NUCLEOTIDE SEQUENCE [LARGE SCALE GENOMIC DNA]</scope>
    <source>
        <strain evidence="4">MX1 / ATCC 50154</strain>
    </source>
</reference>
<feature type="compositionally biased region" description="Low complexity" evidence="1">
    <location>
        <begin position="143"/>
        <end position="152"/>
    </location>
</feature>
<feature type="compositionally biased region" description="Polar residues" evidence="1">
    <location>
        <begin position="342"/>
        <end position="351"/>
    </location>
</feature>
<feature type="region of interest" description="Disordered" evidence="1">
    <location>
        <begin position="331"/>
        <end position="351"/>
    </location>
</feature>
<dbReference type="GO" id="GO:0032588">
    <property type="term" value="C:trans-Golgi network membrane"/>
    <property type="evidence" value="ECO:0000318"/>
    <property type="project" value="GO_Central"/>
</dbReference>
<name>A9USB9_MONBE</name>
<protein>
    <recommendedName>
        <fullName evidence="2">AH domain-containing protein</fullName>
    </recommendedName>
</protein>
<proteinExistence type="predicted"/>
<dbReference type="RefSeq" id="XP_001743360.1">
    <property type="nucleotide sequence ID" value="XM_001743308.1"/>
</dbReference>
<evidence type="ECO:0000256" key="1">
    <source>
        <dbReference type="SAM" id="MobiDB-lite"/>
    </source>
</evidence>
<dbReference type="EMBL" id="CH991544">
    <property type="protein sequence ID" value="EDQ92074.1"/>
    <property type="molecule type" value="Genomic_DNA"/>
</dbReference>
<dbReference type="InterPro" id="IPR027267">
    <property type="entry name" value="AH/BAR_dom_sf"/>
</dbReference>
<dbReference type="InParanoid" id="A9USB9"/>
<dbReference type="InterPro" id="IPR010504">
    <property type="entry name" value="AH_dom"/>
</dbReference>
<evidence type="ECO:0000313" key="4">
    <source>
        <dbReference type="Proteomes" id="UP000001357"/>
    </source>
</evidence>
<accession>A9USB9</accession>
<dbReference type="Gene3D" id="1.20.1270.60">
    <property type="entry name" value="Arfaptin homology (AH) domain/BAR domain"/>
    <property type="match status" value="1"/>
</dbReference>